<keyword evidence="4" id="KW-0732">Signal</keyword>
<dbReference type="SMART" id="SM00248">
    <property type="entry name" value="ANK"/>
    <property type="match status" value="2"/>
</dbReference>
<keyword evidence="2 3" id="KW-0040">ANK repeat</keyword>
<proteinExistence type="predicted"/>
<keyword evidence="6" id="KW-1185">Reference proteome</keyword>
<evidence type="ECO:0000256" key="3">
    <source>
        <dbReference type="PROSITE-ProRule" id="PRU00023"/>
    </source>
</evidence>
<name>A0AAD9DIN1_9STRA</name>
<feature type="signal peptide" evidence="4">
    <location>
        <begin position="1"/>
        <end position="16"/>
    </location>
</feature>
<sequence>MRCAVLIALGVAVVSARNRRLTSLGSIFFEGMYTEKPQEVASTVESSSSRYGVDKSFPMHHPARSGIEKNNLYNEFIDGCREFYAPDGHLCDITEEERIEMNLNQPAGMVNYTEVGFAKIRAPDDLVEVLTRFWTTNYRSPKNIPIETWARGSTYTNHWSAPTKMLQMEALRGGGEALRTKVWDISKDILESWTGVELSPSSLYGVRVYTEGAVLAPHVDRNPLVISAIVNVAQDVDEDWPLEVIAHDGNAHNLTLEPGEMILYESHSVIHGRPFPLRGRYYANVFIHFEPLGHGLKKEQTHAKVDLSILYQQAWEKQQSKCSQDNDDDCKLQIDLNMEEVKIPPYILPGSEEGKRWLQAHSHATLTKNTNERAKKVTDKLDANFAASAGDLELLKQIVKADPKSLHRVDKNGWSPLTEAARSGHQDVIEWLLQEGANINQRTHKGNGGSPLWWAKKFRGSKHKIVAYMEEHGALEIPPKGHTRIKP</sequence>
<feature type="repeat" description="ANK" evidence="3">
    <location>
        <begin position="412"/>
        <end position="444"/>
    </location>
</feature>
<accession>A0AAD9DIN1</accession>
<gene>
    <name evidence="5" type="ORF">QTG54_002297</name>
</gene>
<reference evidence="5" key="1">
    <citation type="submission" date="2023-06" db="EMBL/GenBank/DDBJ databases">
        <title>Survivors Of The Sea: Transcriptome response of Skeletonema marinoi to long-term dormancy.</title>
        <authorList>
            <person name="Pinder M.I.M."/>
            <person name="Kourtchenko O."/>
            <person name="Robertson E.K."/>
            <person name="Larsson T."/>
            <person name="Maumus F."/>
            <person name="Osuna-Cruz C.M."/>
            <person name="Vancaester E."/>
            <person name="Stenow R."/>
            <person name="Vandepoele K."/>
            <person name="Ploug H."/>
            <person name="Bruchert V."/>
            <person name="Godhe A."/>
            <person name="Topel M."/>
        </authorList>
    </citation>
    <scope>NUCLEOTIDE SEQUENCE</scope>
    <source>
        <strain evidence="5">R05AC</strain>
    </source>
</reference>
<dbReference type="InterPro" id="IPR002110">
    <property type="entry name" value="Ankyrin_rpt"/>
</dbReference>
<dbReference type="Gene3D" id="1.25.40.20">
    <property type="entry name" value="Ankyrin repeat-containing domain"/>
    <property type="match status" value="1"/>
</dbReference>
<dbReference type="PROSITE" id="PS50088">
    <property type="entry name" value="ANK_REPEAT"/>
    <property type="match status" value="1"/>
</dbReference>
<keyword evidence="1" id="KW-0677">Repeat</keyword>
<dbReference type="Proteomes" id="UP001224775">
    <property type="component" value="Unassembled WGS sequence"/>
</dbReference>
<dbReference type="SUPFAM" id="SSF48403">
    <property type="entry name" value="Ankyrin repeat"/>
    <property type="match status" value="1"/>
</dbReference>
<organism evidence="5 6">
    <name type="scientific">Skeletonema marinoi</name>
    <dbReference type="NCBI Taxonomy" id="267567"/>
    <lineage>
        <taxon>Eukaryota</taxon>
        <taxon>Sar</taxon>
        <taxon>Stramenopiles</taxon>
        <taxon>Ochrophyta</taxon>
        <taxon>Bacillariophyta</taxon>
        <taxon>Coscinodiscophyceae</taxon>
        <taxon>Thalassiosirophycidae</taxon>
        <taxon>Thalassiosirales</taxon>
        <taxon>Skeletonemataceae</taxon>
        <taxon>Skeletonema</taxon>
        <taxon>Skeletonema marinoi-dohrnii complex</taxon>
    </lineage>
</organism>
<evidence type="ECO:0000256" key="4">
    <source>
        <dbReference type="SAM" id="SignalP"/>
    </source>
</evidence>
<protein>
    <recommendedName>
        <fullName evidence="7">Fe2OG dioxygenase domain-containing protein</fullName>
    </recommendedName>
</protein>
<comment type="caution">
    <text evidence="5">The sequence shown here is derived from an EMBL/GenBank/DDBJ whole genome shotgun (WGS) entry which is preliminary data.</text>
</comment>
<dbReference type="Pfam" id="PF12796">
    <property type="entry name" value="Ank_2"/>
    <property type="match status" value="1"/>
</dbReference>
<dbReference type="PROSITE" id="PS50297">
    <property type="entry name" value="ANK_REP_REGION"/>
    <property type="match status" value="1"/>
</dbReference>
<dbReference type="EMBL" id="JATAAI010000003">
    <property type="protein sequence ID" value="KAK1746953.1"/>
    <property type="molecule type" value="Genomic_DNA"/>
</dbReference>
<dbReference type="InterPro" id="IPR036770">
    <property type="entry name" value="Ankyrin_rpt-contain_sf"/>
</dbReference>
<dbReference type="PANTHER" id="PTHR24171">
    <property type="entry name" value="ANKYRIN REPEAT DOMAIN-CONTAINING PROTEIN 39-RELATED"/>
    <property type="match status" value="1"/>
</dbReference>
<evidence type="ECO:0000256" key="2">
    <source>
        <dbReference type="ARBA" id="ARBA00023043"/>
    </source>
</evidence>
<evidence type="ECO:0000313" key="6">
    <source>
        <dbReference type="Proteomes" id="UP001224775"/>
    </source>
</evidence>
<evidence type="ECO:0008006" key="7">
    <source>
        <dbReference type="Google" id="ProtNLM"/>
    </source>
</evidence>
<feature type="chain" id="PRO_5042211758" description="Fe2OG dioxygenase domain-containing protein" evidence="4">
    <location>
        <begin position="17"/>
        <end position="487"/>
    </location>
</feature>
<evidence type="ECO:0000313" key="5">
    <source>
        <dbReference type="EMBL" id="KAK1746953.1"/>
    </source>
</evidence>
<evidence type="ECO:0000256" key="1">
    <source>
        <dbReference type="ARBA" id="ARBA00022737"/>
    </source>
</evidence>
<dbReference type="AlphaFoldDB" id="A0AAD9DIN1"/>